<organism evidence="1 2">
    <name type="scientific">Dyadobacter psychrotolerans</name>
    <dbReference type="NCBI Taxonomy" id="2541721"/>
    <lineage>
        <taxon>Bacteria</taxon>
        <taxon>Pseudomonadati</taxon>
        <taxon>Bacteroidota</taxon>
        <taxon>Cytophagia</taxon>
        <taxon>Cytophagales</taxon>
        <taxon>Spirosomataceae</taxon>
        <taxon>Dyadobacter</taxon>
    </lineage>
</organism>
<dbReference type="AlphaFoldDB" id="A0A4R5D5N1"/>
<keyword evidence="2" id="KW-1185">Reference proteome</keyword>
<dbReference type="RefSeq" id="WP_131962618.1">
    <property type="nucleotide sequence ID" value="NZ_SMFL01000024.1"/>
</dbReference>
<dbReference type="InterPro" id="IPR010982">
    <property type="entry name" value="Lambda_DNA-bd_dom_sf"/>
</dbReference>
<dbReference type="SUPFAM" id="SSF47413">
    <property type="entry name" value="lambda repressor-like DNA-binding domains"/>
    <property type="match status" value="1"/>
</dbReference>
<dbReference type="GO" id="GO:0003677">
    <property type="term" value="F:DNA binding"/>
    <property type="evidence" value="ECO:0007669"/>
    <property type="project" value="InterPro"/>
</dbReference>
<protein>
    <submittedName>
        <fullName evidence="1">Uncharacterized protein</fullName>
    </submittedName>
</protein>
<proteinExistence type="predicted"/>
<sequence length="113" mass="12578">MQSSITNRLISVLTEVEMEDMYNQLASKLGKTQLEKSEEITVIKELPELKIDLGAQCKRKRERLGLTVYAVAKNSGILQNQVKAIEEGQGYNIDGLLKLTASLKLNVLLTDAE</sequence>
<dbReference type="OrthoDB" id="9840171at2"/>
<dbReference type="Gene3D" id="1.10.260.40">
    <property type="entry name" value="lambda repressor-like DNA-binding domains"/>
    <property type="match status" value="1"/>
</dbReference>
<reference evidence="1 2" key="1">
    <citation type="submission" date="2019-03" db="EMBL/GenBank/DDBJ databases">
        <title>Dyadobacter AR-3-6 sp. nov., isolated from arctic soil.</title>
        <authorList>
            <person name="Chaudhary D.K."/>
        </authorList>
    </citation>
    <scope>NUCLEOTIDE SEQUENCE [LARGE SCALE GENOMIC DNA]</scope>
    <source>
        <strain evidence="1 2">AR-3-6</strain>
    </source>
</reference>
<dbReference type="EMBL" id="SMFL01000024">
    <property type="protein sequence ID" value="TDE08656.1"/>
    <property type="molecule type" value="Genomic_DNA"/>
</dbReference>
<name>A0A4R5D5N1_9BACT</name>
<accession>A0A4R5D5N1</accession>
<gene>
    <name evidence="1" type="ORF">E0F88_32005</name>
</gene>
<dbReference type="Proteomes" id="UP000294850">
    <property type="component" value="Unassembled WGS sequence"/>
</dbReference>
<evidence type="ECO:0000313" key="2">
    <source>
        <dbReference type="Proteomes" id="UP000294850"/>
    </source>
</evidence>
<evidence type="ECO:0000313" key="1">
    <source>
        <dbReference type="EMBL" id="TDE08656.1"/>
    </source>
</evidence>
<comment type="caution">
    <text evidence="1">The sequence shown here is derived from an EMBL/GenBank/DDBJ whole genome shotgun (WGS) entry which is preliminary data.</text>
</comment>